<name>A0ABV2ZJH3_9ACTN</name>
<comment type="caution">
    <text evidence="1">The sequence shown here is derived from an EMBL/GenBank/DDBJ whole genome shotgun (WGS) entry which is preliminary data.</text>
</comment>
<keyword evidence="2" id="KW-1185">Reference proteome</keyword>
<proteinExistence type="predicted"/>
<dbReference type="RefSeq" id="WP_334580226.1">
    <property type="nucleotide sequence ID" value="NZ_JBEZVE010000009.1"/>
</dbReference>
<evidence type="ECO:0000313" key="1">
    <source>
        <dbReference type="EMBL" id="MEU3782701.1"/>
    </source>
</evidence>
<dbReference type="Proteomes" id="UP001550739">
    <property type="component" value="Unassembled WGS sequence"/>
</dbReference>
<accession>A0ABV2ZJH3</accession>
<reference evidence="1 2" key="1">
    <citation type="submission" date="2024-06" db="EMBL/GenBank/DDBJ databases">
        <title>The Natural Products Discovery Center: Release of the First 8490 Sequenced Strains for Exploring Actinobacteria Biosynthetic Diversity.</title>
        <authorList>
            <person name="Kalkreuter E."/>
            <person name="Kautsar S.A."/>
            <person name="Yang D."/>
            <person name="Bader C.D."/>
            <person name="Teijaro C.N."/>
            <person name="Fluegel L."/>
            <person name="Davis C.M."/>
            <person name="Simpson J.R."/>
            <person name="Lauterbach L."/>
            <person name="Steele A.D."/>
            <person name="Gui C."/>
            <person name="Meng S."/>
            <person name="Li G."/>
            <person name="Viehrig K."/>
            <person name="Ye F."/>
            <person name="Su P."/>
            <person name="Kiefer A.F."/>
            <person name="Nichols A."/>
            <person name="Cepeda A.J."/>
            <person name="Yan W."/>
            <person name="Fan B."/>
            <person name="Jiang Y."/>
            <person name="Adhikari A."/>
            <person name="Zheng C.-J."/>
            <person name="Schuster L."/>
            <person name="Cowan T.M."/>
            <person name="Smanski M.J."/>
            <person name="Chevrette M.G."/>
            <person name="De Carvalho L.P.S."/>
            <person name="Shen B."/>
        </authorList>
    </citation>
    <scope>NUCLEOTIDE SEQUENCE [LARGE SCALE GENOMIC DNA]</scope>
    <source>
        <strain evidence="1 2">NPDC033843</strain>
    </source>
</reference>
<evidence type="ECO:0000313" key="2">
    <source>
        <dbReference type="Proteomes" id="UP001550739"/>
    </source>
</evidence>
<dbReference type="EMBL" id="JBEZVE010000009">
    <property type="protein sequence ID" value="MEU3782701.1"/>
    <property type="molecule type" value="Genomic_DNA"/>
</dbReference>
<organism evidence="1 2">
    <name type="scientific">Streptomyces sp. 900129855</name>
    <dbReference type="NCBI Taxonomy" id="3155129"/>
    <lineage>
        <taxon>Bacteria</taxon>
        <taxon>Bacillati</taxon>
        <taxon>Actinomycetota</taxon>
        <taxon>Actinomycetes</taxon>
        <taxon>Kitasatosporales</taxon>
        <taxon>Streptomycetaceae</taxon>
        <taxon>Streptomyces</taxon>
    </lineage>
</organism>
<sequence length="86" mass="8864">MTGSDGRATWTFPTPFAAPPVVGALAVDPTPSDDRAVSVTLEECTASRVTVRVWRTQPLLGLGLLPTVPAGLGVQVHVTASGVLAR</sequence>
<gene>
    <name evidence="1" type="ORF">AB0E89_19375</name>
</gene>
<protein>
    <submittedName>
        <fullName evidence="1">Uncharacterized protein</fullName>
    </submittedName>
</protein>